<comment type="caution">
    <text evidence="1">The sequence shown here is derived from an EMBL/GenBank/DDBJ whole genome shotgun (WGS) entry which is preliminary data.</text>
</comment>
<dbReference type="Proteomes" id="UP001239111">
    <property type="component" value="Chromosome 2"/>
</dbReference>
<accession>A0ACC2NUR9</accession>
<proteinExistence type="predicted"/>
<dbReference type="EMBL" id="CM056742">
    <property type="protein sequence ID" value="KAJ8674948.1"/>
    <property type="molecule type" value="Genomic_DNA"/>
</dbReference>
<keyword evidence="2" id="KW-1185">Reference proteome</keyword>
<evidence type="ECO:0000313" key="1">
    <source>
        <dbReference type="EMBL" id="KAJ8674948.1"/>
    </source>
</evidence>
<evidence type="ECO:0000313" key="2">
    <source>
        <dbReference type="Proteomes" id="UP001239111"/>
    </source>
</evidence>
<name>A0ACC2NUR9_9HYME</name>
<protein>
    <submittedName>
        <fullName evidence="1">Uncharacterized protein</fullName>
    </submittedName>
</protein>
<sequence>MPKPKTSEEAQRARVRYPKDPQDPGYEYRLSGLLPANIEWPIYTVEVLGRSDNYPHASKKLESLESSHYALIMSSDANGHEVAQKKVEELRRSELMKREDEFSKKISSSATKQAKKEKKFKAVSVGSAGSSKRETQKCKKMISMEDSSKKVHQDSHQHQEMYDRNTPETADNADACSPKILSMNKRTNSPIFSQGKSAKSSELPGSILLQEEDMSNSTQSINEVLKEIKKMNKSLMNTATDFHKEIERVKSMIAKITIGENVKGDFIDDKEKLAKNFEISIPFIRSKYFENFDKELAKNTELVTLVKSKTIKDKEFRTALSSVITNVHGWKESGEKLGKDDPSTDNSTSADESNSENEIVENDEAKNSSNSSGSVSNPGPNGNINSSVSSADKSGRDSPELQASAPITDKFPNDLFSIEDFGDNVDTDDEDRMFGDKKSLFEDFDFFLIFNRNSNACDYLQ</sequence>
<organism evidence="1 2">
    <name type="scientific">Eretmocerus hayati</name>
    <dbReference type="NCBI Taxonomy" id="131215"/>
    <lineage>
        <taxon>Eukaryota</taxon>
        <taxon>Metazoa</taxon>
        <taxon>Ecdysozoa</taxon>
        <taxon>Arthropoda</taxon>
        <taxon>Hexapoda</taxon>
        <taxon>Insecta</taxon>
        <taxon>Pterygota</taxon>
        <taxon>Neoptera</taxon>
        <taxon>Endopterygota</taxon>
        <taxon>Hymenoptera</taxon>
        <taxon>Apocrita</taxon>
        <taxon>Proctotrupomorpha</taxon>
        <taxon>Chalcidoidea</taxon>
        <taxon>Aphelinidae</taxon>
        <taxon>Aphelininae</taxon>
        <taxon>Eretmocerus</taxon>
    </lineage>
</organism>
<gene>
    <name evidence="1" type="ORF">QAD02_010734</name>
</gene>
<reference evidence="1" key="1">
    <citation type="submission" date="2023-04" db="EMBL/GenBank/DDBJ databases">
        <title>A chromosome-level genome assembly of the parasitoid wasp Eretmocerus hayati.</title>
        <authorList>
            <person name="Zhong Y."/>
            <person name="Liu S."/>
            <person name="Liu Y."/>
        </authorList>
    </citation>
    <scope>NUCLEOTIDE SEQUENCE</scope>
    <source>
        <strain evidence="1">ZJU_SS_LIU_2023</strain>
    </source>
</reference>